<keyword evidence="4" id="KW-1185">Reference proteome</keyword>
<comment type="caution">
    <text evidence="3">The sequence shown here is derived from an EMBL/GenBank/DDBJ whole genome shotgun (WGS) entry which is preliminary data.</text>
</comment>
<proteinExistence type="predicted"/>
<evidence type="ECO:0000256" key="1">
    <source>
        <dbReference type="SAM" id="MobiDB-lite"/>
    </source>
</evidence>
<feature type="region of interest" description="Disordered" evidence="1">
    <location>
        <begin position="1"/>
        <end position="23"/>
    </location>
</feature>
<accession>A0ABS2M7D0</accession>
<feature type="compositionally biased region" description="Pro residues" evidence="1">
    <location>
        <begin position="10"/>
        <end position="21"/>
    </location>
</feature>
<protein>
    <submittedName>
        <fullName evidence="3">Uncharacterized protein</fullName>
    </submittedName>
</protein>
<gene>
    <name evidence="3" type="ORF">JOE61_000904</name>
</gene>
<reference evidence="3 4" key="1">
    <citation type="submission" date="2021-01" db="EMBL/GenBank/DDBJ databases">
        <title>Sequencing the genomes of 1000 actinobacteria strains.</title>
        <authorList>
            <person name="Klenk H.-P."/>
        </authorList>
    </citation>
    <scope>NUCLEOTIDE SEQUENCE [LARGE SCALE GENOMIC DNA]</scope>
    <source>
        <strain evidence="3 4">DSM 18239</strain>
    </source>
</reference>
<feature type="transmembrane region" description="Helical" evidence="2">
    <location>
        <begin position="40"/>
        <end position="70"/>
    </location>
</feature>
<keyword evidence="2" id="KW-1133">Transmembrane helix</keyword>
<evidence type="ECO:0000313" key="3">
    <source>
        <dbReference type="EMBL" id="MBM7507090.1"/>
    </source>
</evidence>
<sequence length="75" mass="8397">MTMRVTRGLYPPPLPRQPRPRPASADRLTWTLRRPGRYSWALLGVLLVTAFVLEGGILALAVMGALWVVWLVTLT</sequence>
<keyword evidence="2" id="KW-0812">Transmembrane</keyword>
<keyword evidence="2" id="KW-0472">Membrane</keyword>
<dbReference type="EMBL" id="JAFBBZ010000001">
    <property type="protein sequence ID" value="MBM7507090.1"/>
    <property type="molecule type" value="Genomic_DNA"/>
</dbReference>
<evidence type="ECO:0000256" key="2">
    <source>
        <dbReference type="SAM" id="Phobius"/>
    </source>
</evidence>
<organism evidence="3 4">
    <name type="scientific">Nocardioides salarius</name>
    <dbReference type="NCBI Taxonomy" id="374513"/>
    <lineage>
        <taxon>Bacteria</taxon>
        <taxon>Bacillati</taxon>
        <taxon>Actinomycetota</taxon>
        <taxon>Actinomycetes</taxon>
        <taxon>Propionibacteriales</taxon>
        <taxon>Nocardioidaceae</taxon>
        <taxon>Nocardioides</taxon>
    </lineage>
</organism>
<name>A0ABS2M7D0_9ACTN</name>
<evidence type="ECO:0000313" key="4">
    <source>
        <dbReference type="Proteomes" id="UP000732378"/>
    </source>
</evidence>
<dbReference type="Proteomes" id="UP000732378">
    <property type="component" value="Unassembled WGS sequence"/>
</dbReference>